<organism evidence="3 4">
    <name type="scientific">Filimonas effusa</name>
    <dbReference type="NCBI Taxonomy" id="2508721"/>
    <lineage>
        <taxon>Bacteria</taxon>
        <taxon>Pseudomonadati</taxon>
        <taxon>Bacteroidota</taxon>
        <taxon>Chitinophagia</taxon>
        <taxon>Chitinophagales</taxon>
        <taxon>Chitinophagaceae</taxon>
        <taxon>Filimonas</taxon>
    </lineage>
</organism>
<dbReference type="SUPFAM" id="SSF53448">
    <property type="entry name" value="Nucleotide-diphospho-sugar transferases"/>
    <property type="match status" value="1"/>
</dbReference>
<dbReference type="GO" id="GO:0016740">
    <property type="term" value="F:transferase activity"/>
    <property type="evidence" value="ECO:0007669"/>
    <property type="project" value="UniProtKB-KW"/>
</dbReference>
<reference evidence="3 4" key="1">
    <citation type="submission" date="2019-01" db="EMBL/GenBank/DDBJ databases">
        <title>Filimonas sp. strain TTM-71.</title>
        <authorList>
            <person name="Chen W.-M."/>
        </authorList>
    </citation>
    <scope>NUCLEOTIDE SEQUENCE [LARGE SCALE GENOMIC DNA]</scope>
    <source>
        <strain evidence="3 4">TTM-71</strain>
    </source>
</reference>
<keyword evidence="1" id="KW-0812">Transmembrane</keyword>
<evidence type="ECO:0000259" key="2">
    <source>
        <dbReference type="Pfam" id="PF00535"/>
    </source>
</evidence>
<keyword evidence="1" id="KW-1133">Transmembrane helix</keyword>
<dbReference type="EMBL" id="SDHZ01000001">
    <property type="protein sequence ID" value="RXK85306.1"/>
    <property type="molecule type" value="Genomic_DNA"/>
</dbReference>
<evidence type="ECO:0000313" key="3">
    <source>
        <dbReference type="EMBL" id="RXK85306.1"/>
    </source>
</evidence>
<feature type="transmembrane region" description="Helical" evidence="1">
    <location>
        <begin position="216"/>
        <end position="232"/>
    </location>
</feature>
<comment type="caution">
    <text evidence="3">The sequence shown here is derived from an EMBL/GenBank/DDBJ whole genome shotgun (WGS) entry which is preliminary data.</text>
</comment>
<dbReference type="PANTHER" id="PTHR48090:SF7">
    <property type="entry name" value="RFBJ PROTEIN"/>
    <property type="match status" value="1"/>
</dbReference>
<sequence length="235" mass="25656">MTKTILAIVPCYNEATSLPSLLGSLKQLRIPGYQLSIAVINDASADATASVAKAAGVTVLDLPVNLGIGGAMQTGFRYAQQQGFDFALQVDGDGQHPPSEIPKLLARQEETNANLVIGSRFLLHEGFQSSFMRRLGIQYFHWLNRIFTGNAIYDATSGFRLLDKKAIDKAAMVYPDEYPEPESLVLFARSGFKIAETAVVMQARTGGTSSISSAGSIYYLIKVTIAMFFSFIRHY</sequence>
<proteinExistence type="predicted"/>
<keyword evidence="4" id="KW-1185">Reference proteome</keyword>
<dbReference type="InterPro" id="IPR050256">
    <property type="entry name" value="Glycosyltransferase_2"/>
</dbReference>
<gene>
    <name evidence="3" type="ORF">ESB13_00325</name>
</gene>
<dbReference type="RefSeq" id="WP_129001058.1">
    <property type="nucleotide sequence ID" value="NZ_SDHZ01000001.1"/>
</dbReference>
<feature type="domain" description="Glycosyltransferase 2-like" evidence="2">
    <location>
        <begin position="8"/>
        <end position="168"/>
    </location>
</feature>
<dbReference type="PANTHER" id="PTHR48090">
    <property type="entry name" value="UNDECAPRENYL-PHOSPHATE 4-DEOXY-4-FORMAMIDO-L-ARABINOSE TRANSFERASE-RELATED"/>
    <property type="match status" value="1"/>
</dbReference>
<accession>A0A4V1MAB6</accession>
<dbReference type="Gene3D" id="3.90.550.10">
    <property type="entry name" value="Spore Coat Polysaccharide Biosynthesis Protein SpsA, Chain A"/>
    <property type="match status" value="1"/>
</dbReference>
<dbReference type="Pfam" id="PF00535">
    <property type="entry name" value="Glycos_transf_2"/>
    <property type="match status" value="1"/>
</dbReference>
<dbReference type="CDD" id="cd04179">
    <property type="entry name" value="DPM_DPG-synthase_like"/>
    <property type="match status" value="1"/>
</dbReference>
<dbReference type="AlphaFoldDB" id="A0A4V1MAB6"/>
<protein>
    <submittedName>
        <fullName evidence="3">Glycosyltransferase family 2 protein</fullName>
    </submittedName>
</protein>
<dbReference type="OrthoDB" id="9810303at2"/>
<keyword evidence="3" id="KW-0808">Transferase</keyword>
<dbReference type="InterPro" id="IPR001173">
    <property type="entry name" value="Glyco_trans_2-like"/>
</dbReference>
<evidence type="ECO:0000256" key="1">
    <source>
        <dbReference type="SAM" id="Phobius"/>
    </source>
</evidence>
<dbReference type="Proteomes" id="UP000290545">
    <property type="component" value="Unassembled WGS sequence"/>
</dbReference>
<evidence type="ECO:0000313" key="4">
    <source>
        <dbReference type="Proteomes" id="UP000290545"/>
    </source>
</evidence>
<dbReference type="InterPro" id="IPR029044">
    <property type="entry name" value="Nucleotide-diphossugar_trans"/>
</dbReference>
<keyword evidence="1" id="KW-0472">Membrane</keyword>
<name>A0A4V1MAB6_9BACT</name>